<feature type="compositionally biased region" description="Polar residues" evidence="1">
    <location>
        <begin position="78"/>
        <end position="97"/>
    </location>
</feature>
<evidence type="ECO:0000256" key="1">
    <source>
        <dbReference type="SAM" id="MobiDB-lite"/>
    </source>
</evidence>
<comment type="caution">
    <text evidence="2">The sequence shown here is derived from an EMBL/GenBank/DDBJ whole genome shotgun (WGS) entry which is preliminary data.</text>
</comment>
<reference evidence="2" key="1">
    <citation type="submission" date="2019-06" db="EMBL/GenBank/DDBJ databases">
        <authorList>
            <person name="Gan P."/>
            <person name="Shirasu K."/>
        </authorList>
    </citation>
    <scope>NUCLEOTIDE SEQUENCE [LARGE SCALE GENOMIC DNA]</scope>
    <source>
        <strain evidence="2">CAD2</strain>
    </source>
</reference>
<gene>
    <name evidence="2" type="ORF">CGCSCA2_v006920</name>
</gene>
<accession>A0A9P5ESI3</accession>
<evidence type="ECO:0000313" key="3">
    <source>
        <dbReference type="Proteomes" id="UP000711996"/>
    </source>
</evidence>
<dbReference type="Proteomes" id="UP000711996">
    <property type="component" value="Unassembled WGS sequence"/>
</dbReference>
<dbReference type="AlphaFoldDB" id="A0A9P5ESI3"/>
<name>A0A9P5ESI3_COLSI</name>
<proteinExistence type="predicted"/>
<feature type="region of interest" description="Disordered" evidence="1">
    <location>
        <begin position="68"/>
        <end position="97"/>
    </location>
</feature>
<keyword evidence="3" id="KW-1185">Reference proteome</keyword>
<organism evidence="2 3">
    <name type="scientific">Colletotrichum siamense</name>
    <name type="common">Anthracnose fungus</name>
    <dbReference type="NCBI Taxonomy" id="690259"/>
    <lineage>
        <taxon>Eukaryota</taxon>
        <taxon>Fungi</taxon>
        <taxon>Dikarya</taxon>
        <taxon>Ascomycota</taxon>
        <taxon>Pezizomycotina</taxon>
        <taxon>Sordariomycetes</taxon>
        <taxon>Hypocreomycetidae</taxon>
        <taxon>Glomerellales</taxon>
        <taxon>Glomerellaceae</taxon>
        <taxon>Colletotrichum</taxon>
        <taxon>Colletotrichum gloeosporioides species complex</taxon>
    </lineage>
</organism>
<protein>
    <submittedName>
        <fullName evidence="2">Uncharacterized protein</fullName>
    </submittedName>
</protein>
<sequence>MHRQLAYPSCGELLAQIKTFPRIQKSVPFSEAGGQPLSTFVLFRCQDRQQRRGRRVAKVQARLKCSLHRSPAVDHGSSPDSVHGSVSRSASAESDRS</sequence>
<dbReference type="EMBL" id="QPMT01000019">
    <property type="protein sequence ID" value="KAF4858734.1"/>
    <property type="molecule type" value="Genomic_DNA"/>
</dbReference>
<evidence type="ECO:0000313" key="2">
    <source>
        <dbReference type="EMBL" id="KAF4858734.1"/>
    </source>
</evidence>